<dbReference type="InterPro" id="IPR003743">
    <property type="entry name" value="Zf-RING_7"/>
</dbReference>
<evidence type="ECO:0000313" key="4">
    <source>
        <dbReference type="EMBL" id="TVZ05699.1"/>
    </source>
</evidence>
<keyword evidence="5" id="KW-1185">Reference proteome</keyword>
<feature type="domain" description="C4-type zinc ribbon" evidence="2">
    <location>
        <begin position="206"/>
        <end position="239"/>
    </location>
</feature>
<dbReference type="Pfam" id="PF02591">
    <property type="entry name" value="Zn_ribbon_9"/>
    <property type="match status" value="1"/>
</dbReference>
<dbReference type="PANTHER" id="PTHR39082:SF1">
    <property type="entry name" value="SCAVENGER RECEPTOR CLASS A MEMBER 3"/>
    <property type="match status" value="1"/>
</dbReference>
<dbReference type="Pfam" id="PF24481">
    <property type="entry name" value="CT398_CC"/>
    <property type="match status" value="1"/>
</dbReference>
<sequence length="247" mass="26893">MKASPEAQLRLLELADLDTELGRLDHRRRTQPETAELAQLGERAAKVRDAMTMADTNLSDLDRELARAEKDVEQVRVRIANDNKRLDAGQVSNARELESLQSEVASLKRRQGDLEDVVLELMERREASQALRDSAVTESETLAAETAAVTERRDAALADIEEQAAKASTARIAVIADVPADLLALYNRIGASSSGRGAALLRRGQCGGCREMLSTVELNAVRAAAPDEVVRHEECGRILVRTADSGL</sequence>
<dbReference type="InterPro" id="IPR056003">
    <property type="entry name" value="CT398_CC_hairpin"/>
</dbReference>
<feature type="domain" description="CT398-like coiled coil hairpin" evidence="3">
    <location>
        <begin position="14"/>
        <end position="192"/>
    </location>
</feature>
<organism evidence="4 5">
    <name type="scientific">Trebonia kvetii</name>
    <dbReference type="NCBI Taxonomy" id="2480626"/>
    <lineage>
        <taxon>Bacteria</taxon>
        <taxon>Bacillati</taxon>
        <taxon>Actinomycetota</taxon>
        <taxon>Actinomycetes</taxon>
        <taxon>Streptosporangiales</taxon>
        <taxon>Treboniaceae</taxon>
        <taxon>Trebonia</taxon>
    </lineage>
</organism>
<accession>A0A6P2C2U0</accession>
<evidence type="ECO:0000313" key="5">
    <source>
        <dbReference type="Proteomes" id="UP000460272"/>
    </source>
</evidence>
<proteinExistence type="predicted"/>
<gene>
    <name evidence="4" type="ORF">EAS64_14495</name>
</gene>
<dbReference type="AlphaFoldDB" id="A0A6P2C2U0"/>
<dbReference type="EMBL" id="RPFW01000002">
    <property type="protein sequence ID" value="TVZ05699.1"/>
    <property type="molecule type" value="Genomic_DNA"/>
</dbReference>
<dbReference type="PANTHER" id="PTHR39082">
    <property type="entry name" value="PHOSPHOLIPASE C-BETA-2-RELATED"/>
    <property type="match status" value="1"/>
</dbReference>
<protein>
    <submittedName>
        <fullName evidence="4">Uncharacterized protein</fullName>
    </submittedName>
</protein>
<feature type="coiled-coil region" evidence="1">
    <location>
        <begin position="51"/>
        <end position="117"/>
    </location>
</feature>
<evidence type="ECO:0000259" key="3">
    <source>
        <dbReference type="Pfam" id="PF24481"/>
    </source>
</evidence>
<comment type="caution">
    <text evidence="4">The sequence shown here is derived from an EMBL/GenBank/DDBJ whole genome shotgun (WGS) entry which is preliminary data.</text>
</comment>
<dbReference type="Proteomes" id="UP000460272">
    <property type="component" value="Unassembled WGS sequence"/>
</dbReference>
<dbReference type="OrthoDB" id="9784388at2"/>
<evidence type="ECO:0000256" key="1">
    <source>
        <dbReference type="SAM" id="Coils"/>
    </source>
</evidence>
<dbReference type="InterPro" id="IPR052376">
    <property type="entry name" value="Oxidative_Scav/Glycosyltrans"/>
</dbReference>
<name>A0A6P2C2U0_9ACTN</name>
<dbReference type="Gene3D" id="1.10.287.1490">
    <property type="match status" value="1"/>
</dbReference>
<dbReference type="RefSeq" id="WP_145853400.1">
    <property type="nucleotide sequence ID" value="NZ_RPFW01000002.1"/>
</dbReference>
<reference evidence="4 5" key="1">
    <citation type="submission" date="2018-11" db="EMBL/GenBank/DDBJ databases">
        <title>Trebonia kvetii gen.nov., sp.nov., a novel acidophilic actinobacterium, and proposal of the new actinobacterial family Treboniaceae fam. nov.</title>
        <authorList>
            <person name="Rapoport D."/>
            <person name="Sagova-Mareckova M."/>
            <person name="Sedlacek I."/>
            <person name="Provaznik J."/>
            <person name="Kralova S."/>
            <person name="Pavlinic D."/>
            <person name="Benes V."/>
            <person name="Kopecky J."/>
        </authorList>
    </citation>
    <scope>NUCLEOTIDE SEQUENCE [LARGE SCALE GENOMIC DNA]</scope>
    <source>
        <strain evidence="4 5">15Tr583</strain>
    </source>
</reference>
<keyword evidence="1" id="KW-0175">Coiled coil</keyword>
<evidence type="ECO:0000259" key="2">
    <source>
        <dbReference type="Pfam" id="PF02591"/>
    </source>
</evidence>